<keyword evidence="2" id="KW-1185">Reference proteome</keyword>
<reference evidence="2" key="1">
    <citation type="journal article" date="2019" name="Int. J. Syst. Evol. Microbiol.">
        <title>The Global Catalogue of Microorganisms (GCM) 10K type strain sequencing project: providing services to taxonomists for standard genome sequencing and annotation.</title>
        <authorList>
            <consortium name="The Broad Institute Genomics Platform"/>
            <consortium name="The Broad Institute Genome Sequencing Center for Infectious Disease"/>
            <person name="Wu L."/>
            <person name="Ma J."/>
        </authorList>
    </citation>
    <scope>NUCLEOTIDE SEQUENCE [LARGE SCALE GENOMIC DNA]</scope>
    <source>
        <strain evidence="2">CCUG 56042</strain>
    </source>
</reference>
<dbReference type="RefSeq" id="WP_377711888.1">
    <property type="nucleotide sequence ID" value="NZ_JBHSMP010000016.1"/>
</dbReference>
<sequence length="94" mass="10099">MDHAKKNRRSMSAAGCDDQYGLELARGSSYIASTLTPQSHATAIAEVVDGFVAQYGAVDLAIFLEVLADRLDKRGAHEAAEAVTHAAERAARRR</sequence>
<evidence type="ECO:0000313" key="2">
    <source>
        <dbReference type="Proteomes" id="UP001596103"/>
    </source>
</evidence>
<name>A0ABW0J9Z4_9BURK</name>
<protein>
    <submittedName>
        <fullName evidence="1">Uncharacterized protein</fullName>
    </submittedName>
</protein>
<comment type="caution">
    <text evidence="1">The sequence shown here is derived from an EMBL/GenBank/DDBJ whole genome shotgun (WGS) entry which is preliminary data.</text>
</comment>
<dbReference type="EMBL" id="JBHSMP010000016">
    <property type="protein sequence ID" value="MFC5429858.1"/>
    <property type="molecule type" value="Genomic_DNA"/>
</dbReference>
<evidence type="ECO:0000313" key="1">
    <source>
        <dbReference type="EMBL" id="MFC5429858.1"/>
    </source>
</evidence>
<accession>A0ABW0J9Z4</accession>
<gene>
    <name evidence="1" type="ORF">ACFPTO_13775</name>
</gene>
<dbReference type="Proteomes" id="UP001596103">
    <property type="component" value="Unassembled WGS sequence"/>
</dbReference>
<organism evidence="1 2">
    <name type="scientific">Paraburkholderia denitrificans</name>
    <dbReference type="NCBI Taxonomy" id="694025"/>
    <lineage>
        <taxon>Bacteria</taxon>
        <taxon>Pseudomonadati</taxon>
        <taxon>Pseudomonadota</taxon>
        <taxon>Betaproteobacteria</taxon>
        <taxon>Burkholderiales</taxon>
        <taxon>Burkholderiaceae</taxon>
        <taxon>Paraburkholderia</taxon>
    </lineage>
</organism>
<proteinExistence type="predicted"/>